<organism evidence="3 4">
    <name type="scientific">Evansella cellulosilytica (strain ATCC 21833 / DSM 2522 / FERM P-1141 / JCM 9156 / N-4)</name>
    <name type="common">Bacillus cellulosilyticus</name>
    <dbReference type="NCBI Taxonomy" id="649639"/>
    <lineage>
        <taxon>Bacteria</taxon>
        <taxon>Bacillati</taxon>
        <taxon>Bacillota</taxon>
        <taxon>Bacilli</taxon>
        <taxon>Bacillales</taxon>
        <taxon>Bacillaceae</taxon>
        <taxon>Evansella</taxon>
    </lineage>
</organism>
<keyword evidence="4" id="KW-1185">Reference proteome</keyword>
<dbReference type="InterPro" id="IPR036291">
    <property type="entry name" value="NAD(P)-bd_dom_sf"/>
</dbReference>
<reference evidence="3" key="1">
    <citation type="submission" date="2010-12" db="EMBL/GenBank/DDBJ databases">
        <title>Complete sequence of Bacillus cellulosilyticus DSM 2522.</title>
        <authorList>
            <consortium name="US DOE Joint Genome Institute"/>
            <person name="Lucas S."/>
            <person name="Copeland A."/>
            <person name="Lapidus A."/>
            <person name="Cheng J.-F."/>
            <person name="Bruce D."/>
            <person name="Goodwin L."/>
            <person name="Pitluck S."/>
            <person name="Chertkov O."/>
            <person name="Detter J.C."/>
            <person name="Han C."/>
            <person name="Tapia R."/>
            <person name="Land M."/>
            <person name="Hauser L."/>
            <person name="Jeffries C."/>
            <person name="Kyrpides N."/>
            <person name="Ivanova N."/>
            <person name="Mikhailova N."/>
            <person name="Brumm P."/>
            <person name="Mead D."/>
            <person name="Woyke T."/>
        </authorList>
    </citation>
    <scope>NUCLEOTIDE SEQUENCE [LARGE SCALE GENOMIC DNA]</scope>
    <source>
        <strain evidence="3">DSM 2522</strain>
    </source>
</reference>
<dbReference type="InterPro" id="IPR002347">
    <property type="entry name" value="SDR_fam"/>
</dbReference>
<protein>
    <submittedName>
        <fullName evidence="3">Short-chain dehydrogenase/reductase SDR</fullName>
    </submittedName>
</protein>
<gene>
    <name evidence="3" type="ordered locus">Bcell_0703</name>
</gene>
<sequence length="326" mass="37376">MNKDLIVVITGANSGIGKKAALTFAKEGYSVVMACRNLEKSKEVFEEILAETKNERVTLMELDVSSFDSIKLFCSHFKKQYEKLDILIHNAAYFNHGSPYQLSADNIELTYATNVFGPYLLTVLLLDHLKRSEDARILHASSNIVKHFFDEKKELALYNLLEEKKKHSVYEMYCNSKMALVILTFKMAEELKKENIMVNAIQINGAKMSKETLQKVTFGWRMIARVQNLFFPPTSYISDSYFHICTSEKLHGVTGQLINDKREIMEPASINPSLKEQIKQLKRSDVYPIYATKRETQQLVWDLCSSLTGRTISGEIKEEKRPSHIL</sequence>
<dbReference type="Gene3D" id="3.40.50.720">
    <property type="entry name" value="NAD(P)-binding Rossmann-like Domain"/>
    <property type="match status" value="1"/>
</dbReference>
<dbReference type="AlphaFoldDB" id="E6TZC3"/>
<dbReference type="STRING" id="649639.Bcell_0703"/>
<dbReference type="PROSITE" id="PS00061">
    <property type="entry name" value="ADH_SHORT"/>
    <property type="match status" value="1"/>
</dbReference>
<dbReference type="PANTHER" id="PTHR24320:SF226">
    <property type="entry name" value="RETINOL DEHYDROGENASE 11"/>
    <property type="match status" value="1"/>
</dbReference>
<evidence type="ECO:0000256" key="1">
    <source>
        <dbReference type="ARBA" id="ARBA00006484"/>
    </source>
</evidence>
<accession>E6TZC3</accession>
<comment type="similarity">
    <text evidence="1">Belongs to the short-chain dehydrogenases/reductases (SDR) family.</text>
</comment>
<dbReference type="PRINTS" id="PR00081">
    <property type="entry name" value="GDHRDH"/>
</dbReference>
<dbReference type="GO" id="GO:0016491">
    <property type="term" value="F:oxidoreductase activity"/>
    <property type="evidence" value="ECO:0007669"/>
    <property type="project" value="UniProtKB-KW"/>
</dbReference>
<dbReference type="OrthoDB" id="9809821at2"/>
<dbReference type="Pfam" id="PF00106">
    <property type="entry name" value="adh_short"/>
    <property type="match status" value="1"/>
</dbReference>
<dbReference type="HOGENOM" id="CLU_010194_44_5_9"/>
<keyword evidence="2" id="KW-0560">Oxidoreductase</keyword>
<dbReference type="Proteomes" id="UP000001401">
    <property type="component" value="Chromosome"/>
</dbReference>
<evidence type="ECO:0000313" key="4">
    <source>
        <dbReference type="Proteomes" id="UP000001401"/>
    </source>
</evidence>
<dbReference type="KEGG" id="bco:Bcell_0703"/>
<evidence type="ECO:0000256" key="2">
    <source>
        <dbReference type="ARBA" id="ARBA00023002"/>
    </source>
</evidence>
<dbReference type="InterPro" id="IPR020904">
    <property type="entry name" value="Sc_DH/Rdtase_CS"/>
</dbReference>
<dbReference type="EMBL" id="CP002394">
    <property type="protein sequence ID" value="ADU28985.1"/>
    <property type="molecule type" value="Genomic_DNA"/>
</dbReference>
<name>E6TZC3_EVAC2</name>
<proteinExistence type="inferred from homology"/>
<dbReference type="PANTHER" id="PTHR24320">
    <property type="entry name" value="RETINOL DEHYDROGENASE"/>
    <property type="match status" value="1"/>
</dbReference>
<evidence type="ECO:0000313" key="3">
    <source>
        <dbReference type="EMBL" id="ADU28985.1"/>
    </source>
</evidence>
<dbReference type="RefSeq" id="WP_013487326.1">
    <property type="nucleotide sequence ID" value="NC_014829.1"/>
</dbReference>
<dbReference type="eggNOG" id="COG1028">
    <property type="taxonomic scope" value="Bacteria"/>
</dbReference>
<dbReference type="SUPFAM" id="SSF51735">
    <property type="entry name" value="NAD(P)-binding Rossmann-fold domains"/>
    <property type="match status" value="1"/>
</dbReference>